<feature type="transmembrane region" description="Helical" evidence="7">
    <location>
        <begin position="368"/>
        <end position="387"/>
    </location>
</feature>
<dbReference type="PANTHER" id="PTHR30572:SF4">
    <property type="entry name" value="ABC TRANSPORTER PERMEASE YTRF"/>
    <property type="match status" value="1"/>
</dbReference>
<dbReference type="Pfam" id="PF02687">
    <property type="entry name" value="FtsX"/>
    <property type="match status" value="1"/>
</dbReference>
<feature type="transmembrane region" description="Helical" evidence="7">
    <location>
        <begin position="282"/>
        <end position="306"/>
    </location>
</feature>
<organism evidence="10 11">
    <name type="scientific">Elongatibacter sediminis</name>
    <dbReference type="NCBI Taxonomy" id="3119006"/>
    <lineage>
        <taxon>Bacteria</taxon>
        <taxon>Pseudomonadati</taxon>
        <taxon>Pseudomonadota</taxon>
        <taxon>Gammaproteobacteria</taxon>
        <taxon>Chromatiales</taxon>
        <taxon>Wenzhouxiangellaceae</taxon>
        <taxon>Elongatibacter</taxon>
    </lineage>
</organism>
<evidence type="ECO:0000256" key="5">
    <source>
        <dbReference type="ARBA" id="ARBA00023136"/>
    </source>
</evidence>
<name>A0AAW9R9N9_9GAMM</name>
<keyword evidence="2" id="KW-1003">Cell membrane</keyword>
<comment type="caution">
    <text evidence="10">The sequence shown here is derived from an EMBL/GenBank/DDBJ whole genome shotgun (WGS) entry which is preliminary data.</text>
</comment>
<keyword evidence="11" id="KW-1185">Reference proteome</keyword>
<evidence type="ECO:0000256" key="4">
    <source>
        <dbReference type="ARBA" id="ARBA00022989"/>
    </source>
</evidence>
<dbReference type="Proteomes" id="UP001359886">
    <property type="component" value="Unassembled WGS sequence"/>
</dbReference>
<dbReference type="InterPro" id="IPR003838">
    <property type="entry name" value="ABC3_permease_C"/>
</dbReference>
<feature type="domain" description="ABC3 transporter permease C-terminal" evidence="8">
    <location>
        <begin position="286"/>
        <end position="396"/>
    </location>
</feature>
<evidence type="ECO:0000256" key="1">
    <source>
        <dbReference type="ARBA" id="ARBA00004651"/>
    </source>
</evidence>
<dbReference type="InterPro" id="IPR025857">
    <property type="entry name" value="MacB_PCD"/>
</dbReference>
<evidence type="ECO:0000256" key="3">
    <source>
        <dbReference type="ARBA" id="ARBA00022692"/>
    </source>
</evidence>
<evidence type="ECO:0000259" key="9">
    <source>
        <dbReference type="Pfam" id="PF12704"/>
    </source>
</evidence>
<comment type="subcellular location">
    <subcellularLocation>
        <location evidence="1">Cell membrane</location>
        <topology evidence="1">Multi-pass membrane protein</topology>
    </subcellularLocation>
</comment>
<gene>
    <name evidence="10" type="ORF">V3330_12785</name>
</gene>
<dbReference type="RefSeq" id="WP_354695824.1">
    <property type="nucleotide sequence ID" value="NZ_JAZHOG010000008.1"/>
</dbReference>
<accession>A0AAW9R9N9</accession>
<keyword evidence="5 7" id="KW-0472">Membrane</keyword>
<feature type="transmembrane region" description="Helical" evidence="7">
    <location>
        <begin position="327"/>
        <end position="356"/>
    </location>
</feature>
<evidence type="ECO:0000313" key="11">
    <source>
        <dbReference type="Proteomes" id="UP001359886"/>
    </source>
</evidence>
<dbReference type="PANTHER" id="PTHR30572">
    <property type="entry name" value="MEMBRANE COMPONENT OF TRANSPORTER-RELATED"/>
    <property type="match status" value="1"/>
</dbReference>
<dbReference type="InterPro" id="IPR050250">
    <property type="entry name" value="Macrolide_Exporter_MacB"/>
</dbReference>
<dbReference type="Pfam" id="PF12704">
    <property type="entry name" value="MacB_PCD"/>
    <property type="match status" value="1"/>
</dbReference>
<dbReference type="EMBL" id="JAZHOG010000008">
    <property type="protein sequence ID" value="MEJ8568502.1"/>
    <property type="molecule type" value="Genomic_DNA"/>
</dbReference>
<evidence type="ECO:0000256" key="2">
    <source>
        <dbReference type="ARBA" id="ARBA00022475"/>
    </source>
</evidence>
<proteinExistence type="inferred from homology"/>
<sequence>MAIRPILSALSRNATGALLIALQIALTMAIITNATFILRERTAYIERPSGLDEENTLVAVTTDFAADLDSRALLARDLDHLNAMPGVRAAIVSHSVPVSGSGNGETYQVARDTPSNEAVSFGNFSADENGLEALGLELVAGRNFRPEEIRWRTLESHENQSVVLVSQALADALFPDGNAVGQLVWEGPTAESPTEIIGVYDEMQNAWPTSSNVDRTSLQPFRDLSTQYRHFIIRAEPGQRDRVLSEVEQYLGEERGRMLYVIRTYEEQKRRTYAQDIAMVRLLTGVVVVLGTITAFGIVGLAWFSVTQRRKQIGTRRALGARKRDVMAHFMIENWLITTLGLILGTAGALALNWFLDTEYQVGRMPLWYLPAGVLALWVLGQLAVLAPARRAAAVPPALATRSV</sequence>
<feature type="domain" description="MacB-like periplasmic core" evidence="9">
    <location>
        <begin position="20"/>
        <end position="249"/>
    </location>
</feature>
<evidence type="ECO:0000256" key="7">
    <source>
        <dbReference type="SAM" id="Phobius"/>
    </source>
</evidence>
<evidence type="ECO:0000313" key="10">
    <source>
        <dbReference type="EMBL" id="MEJ8568502.1"/>
    </source>
</evidence>
<evidence type="ECO:0000256" key="6">
    <source>
        <dbReference type="ARBA" id="ARBA00038076"/>
    </source>
</evidence>
<keyword evidence="4 7" id="KW-1133">Transmembrane helix</keyword>
<keyword evidence="3 7" id="KW-0812">Transmembrane</keyword>
<comment type="similarity">
    <text evidence="6">Belongs to the ABC-4 integral membrane protein family.</text>
</comment>
<dbReference type="GO" id="GO:0022857">
    <property type="term" value="F:transmembrane transporter activity"/>
    <property type="evidence" value="ECO:0007669"/>
    <property type="project" value="TreeGrafter"/>
</dbReference>
<dbReference type="GO" id="GO:0005886">
    <property type="term" value="C:plasma membrane"/>
    <property type="evidence" value="ECO:0007669"/>
    <property type="project" value="UniProtKB-SubCell"/>
</dbReference>
<reference evidence="10 11" key="1">
    <citation type="submission" date="2024-02" db="EMBL/GenBank/DDBJ databases">
        <title>A novel Wenzhouxiangellaceae bacterium, isolated from coastal sediments.</title>
        <authorList>
            <person name="Du Z.-J."/>
            <person name="Ye Y.-Q."/>
            <person name="Zhang X.-Y."/>
        </authorList>
    </citation>
    <scope>NUCLEOTIDE SEQUENCE [LARGE SCALE GENOMIC DNA]</scope>
    <source>
        <strain evidence="10 11">CH-27</strain>
    </source>
</reference>
<evidence type="ECO:0000259" key="8">
    <source>
        <dbReference type="Pfam" id="PF02687"/>
    </source>
</evidence>
<dbReference type="AlphaFoldDB" id="A0AAW9R9N9"/>
<protein>
    <submittedName>
        <fullName evidence="10">FtsX-like permease family protein</fullName>
    </submittedName>
</protein>